<evidence type="ECO:0000313" key="1">
    <source>
        <dbReference type="EMBL" id="PQQ07387.1"/>
    </source>
</evidence>
<organism evidence="1 2">
    <name type="scientific">Prunus yedoensis var. nudiflora</name>
    <dbReference type="NCBI Taxonomy" id="2094558"/>
    <lineage>
        <taxon>Eukaryota</taxon>
        <taxon>Viridiplantae</taxon>
        <taxon>Streptophyta</taxon>
        <taxon>Embryophyta</taxon>
        <taxon>Tracheophyta</taxon>
        <taxon>Spermatophyta</taxon>
        <taxon>Magnoliopsida</taxon>
        <taxon>eudicotyledons</taxon>
        <taxon>Gunneridae</taxon>
        <taxon>Pentapetalae</taxon>
        <taxon>rosids</taxon>
        <taxon>fabids</taxon>
        <taxon>Rosales</taxon>
        <taxon>Rosaceae</taxon>
        <taxon>Amygdaloideae</taxon>
        <taxon>Amygdaleae</taxon>
        <taxon>Prunus</taxon>
    </lineage>
</organism>
<dbReference type="EMBL" id="PJQY01000861">
    <property type="protein sequence ID" value="PQQ07387.1"/>
    <property type="molecule type" value="Genomic_DNA"/>
</dbReference>
<dbReference type="AlphaFoldDB" id="A0A314YLT6"/>
<accession>A0A314YLT6</accession>
<protein>
    <submittedName>
        <fullName evidence="1">Uncharacterized protein</fullName>
    </submittedName>
</protein>
<comment type="caution">
    <text evidence="1">The sequence shown here is derived from an EMBL/GenBank/DDBJ whole genome shotgun (WGS) entry which is preliminary data.</text>
</comment>
<dbReference type="Proteomes" id="UP000250321">
    <property type="component" value="Unassembled WGS sequence"/>
</dbReference>
<gene>
    <name evidence="1" type="ORF">Pyn_32135</name>
</gene>
<evidence type="ECO:0000313" key="2">
    <source>
        <dbReference type="Proteomes" id="UP000250321"/>
    </source>
</evidence>
<reference evidence="1 2" key="1">
    <citation type="submission" date="2018-02" db="EMBL/GenBank/DDBJ databases">
        <title>Draft genome of wild Prunus yedoensis var. nudiflora.</title>
        <authorList>
            <person name="Baek S."/>
            <person name="Kim J.-H."/>
            <person name="Choi K."/>
            <person name="Kim G.-B."/>
            <person name="Cho A."/>
            <person name="Jang H."/>
            <person name="Shin C.-H."/>
            <person name="Yu H.-J."/>
            <person name="Mun J.-H."/>
        </authorList>
    </citation>
    <scope>NUCLEOTIDE SEQUENCE [LARGE SCALE GENOMIC DNA]</scope>
    <source>
        <strain evidence="2">cv. Jeju island</strain>
        <tissue evidence="1">Leaf</tissue>
    </source>
</reference>
<keyword evidence="2" id="KW-1185">Reference proteome</keyword>
<sequence length="67" mass="7596">MVVVEESEESGGGWLELASPPNLFPWPLQTQCKREWWVWAMAMANLGMVEELGSGLGEGEREEARFR</sequence>
<proteinExistence type="predicted"/>
<name>A0A314YLT6_PRUYE</name>